<feature type="compositionally biased region" description="Basic residues" evidence="1">
    <location>
        <begin position="119"/>
        <end position="130"/>
    </location>
</feature>
<evidence type="ECO:0000256" key="1">
    <source>
        <dbReference type="SAM" id="MobiDB-lite"/>
    </source>
</evidence>
<dbReference type="EMBL" id="JASAOG010000449">
    <property type="protein sequence ID" value="KAK0039421.1"/>
    <property type="molecule type" value="Genomic_DNA"/>
</dbReference>
<dbReference type="Proteomes" id="UP001233172">
    <property type="component" value="Unassembled WGS sequence"/>
</dbReference>
<feature type="compositionally biased region" description="Basic residues" evidence="1">
    <location>
        <begin position="137"/>
        <end position="157"/>
    </location>
</feature>
<reference evidence="2" key="1">
    <citation type="journal article" date="2023" name="PLoS Negl. Trop. Dis.">
        <title>A genome sequence for Biomphalaria pfeifferi, the major vector snail for the human-infecting parasite Schistosoma mansoni.</title>
        <authorList>
            <person name="Bu L."/>
            <person name="Lu L."/>
            <person name="Laidemitt M.R."/>
            <person name="Zhang S.M."/>
            <person name="Mutuku M."/>
            <person name="Mkoji G."/>
            <person name="Steinauer M."/>
            <person name="Loker E.S."/>
        </authorList>
    </citation>
    <scope>NUCLEOTIDE SEQUENCE</scope>
    <source>
        <strain evidence="2">KasaAsao</strain>
    </source>
</reference>
<sequence>MPTLSPMPSASSSIKRTNALPPSAKPPPNVHPALARKRKPPEFEMPPEYTKYLQLFIEQVEHRADLTKNLKDLPPENRAAIQRIVAEYDALIEKDEAKFADFYEHYQKFKLYEDSIRKHLKNRKQKRTRRTPQSPQKKSHPQRRNGKITARRISRIA</sequence>
<evidence type="ECO:0000313" key="2">
    <source>
        <dbReference type="EMBL" id="KAK0039421.1"/>
    </source>
</evidence>
<feature type="region of interest" description="Disordered" evidence="1">
    <location>
        <begin position="119"/>
        <end position="157"/>
    </location>
</feature>
<accession>A0AAD8ANC0</accession>
<feature type="region of interest" description="Disordered" evidence="1">
    <location>
        <begin position="1"/>
        <end position="45"/>
    </location>
</feature>
<comment type="caution">
    <text evidence="2">The sequence shown here is derived from an EMBL/GenBank/DDBJ whole genome shotgun (WGS) entry which is preliminary data.</text>
</comment>
<proteinExistence type="predicted"/>
<protein>
    <submittedName>
        <fullName evidence="2">Uncharacterized protein</fullName>
    </submittedName>
</protein>
<evidence type="ECO:0000313" key="3">
    <source>
        <dbReference type="Proteomes" id="UP001233172"/>
    </source>
</evidence>
<reference evidence="2" key="2">
    <citation type="submission" date="2023-04" db="EMBL/GenBank/DDBJ databases">
        <authorList>
            <person name="Bu L."/>
            <person name="Lu L."/>
            <person name="Laidemitt M.R."/>
            <person name="Zhang S.M."/>
            <person name="Mutuku M."/>
            <person name="Mkoji G."/>
            <person name="Steinauer M."/>
            <person name="Loker E.S."/>
        </authorList>
    </citation>
    <scope>NUCLEOTIDE SEQUENCE</scope>
    <source>
        <strain evidence="2">KasaAsao</strain>
        <tissue evidence="2">Whole Snail</tissue>
    </source>
</reference>
<dbReference type="AlphaFoldDB" id="A0AAD8ANC0"/>
<keyword evidence="3" id="KW-1185">Reference proteome</keyword>
<gene>
    <name evidence="2" type="ORF">Bpfe_031174</name>
</gene>
<organism evidence="2 3">
    <name type="scientific">Biomphalaria pfeifferi</name>
    <name type="common">Bloodfluke planorb</name>
    <name type="synonym">Freshwater snail</name>
    <dbReference type="NCBI Taxonomy" id="112525"/>
    <lineage>
        <taxon>Eukaryota</taxon>
        <taxon>Metazoa</taxon>
        <taxon>Spiralia</taxon>
        <taxon>Lophotrochozoa</taxon>
        <taxon>Mollusca</taxon>
        <taxon>Gastropoda</taxon>
        <taxon>Heterobranchia</taxon>
        <taxon>Euthyneura</taxon>
        <taxon>Panpulmonata</taxon>
        <taxon>Hygrophila</taxon>
        <taxon>Lymnaeoidea</taxon>
        <taxon>Planorbidae</taxon>
        <taxon>Biomphalaria</taxon>
    </lineage>
</organism>
<feature type="compositionally biased region" description="Polar residues" evidence="1">
    <location>
        <begin position="1"/>
        <end position="16"/>
    </location>
</feature>
<name>A0AAD8ANC0_BIOPF</name>